<dbReference type="STRING" id="36807.Mlaev_02603"/>
<protein>
    <submittedName>
        <fullName evidence="2">Mycothiol acetyltransferase</fullName>
        <ecNumber evidence="2">2.3.1.189</ecNumber>
    </submittedName>
</protein>
<sequence>MRHLRNAHAAHVHGSSAYDLTLPQVLAAWQDQSDRPVIGRLAERNGLILGTASVDHLPDAQSRTAGVMVRVHAEHRRQGTGTRLLREAEAIAAALGRAVLQSWTEHRHSGGAGLPASTGFGAAPRDATAMFARRRGFRLEQVYRQSTLDLRCTAFHTDALCARARTRAGDDYRYLFWLSPTPAALAPALADLKSRMATDAPSGNVDVEDGEWDAERIARIEAHDAVGGVRRLIGAVRHEPSGVLVALNELNVSPADPTIAHQNDTLVRAEHRGRRLGTWVECATLARLRELFPQVTHVETYNAEENRPMLVINEAIGFTPVSCAGEWQKRLS</sequence>
<dbReference type="InterPro" id="IPR000182">
    <property type="entry name" value="GNAT_dom"/>
</dbReference>
<dbReference type="Gene3D" id="3.40.630.30">
    <property type="match status" value="1"/>
</dbReference>
<organism evidence="2 3">
    <name type="scientific">Microbacterium laevaniformans</name>
    <dbReference type="NCBI Taxonomy" id="36807"/>
    <lineage>
        <taxon>Bacteria</taxon>
        <taxon>Bacillati</taxon>
        <taxon>Actinomycetota</taxon>
        <taxon>Actinomycetes</taxon>
        <taxon>Micrococcales</taxon>
        <taxon>Microbacteriaceae</taxon>
        <taxon>Microbacterium</taxon>
    </lineage>
</organism>
<dbReference type="RefSeq" id="WP_061683690.1">
    <property type="nucleotide sequence ID" value="NZ_LRAD01000056.1"/>
</dbReference>
<dbReference type="EC" id="2.3.1.189" evidence="2"/>
<dbReference type="AlphaFoldDB" id="A0A150H7I3"/>
<feature type="domain" description="N-acetyltransferase" evidence="1">
    <location>
        <begin position="1"/>
        <end position="159"/>
    </location>
</feature>
<keyword evidence="2" id="KW-0808">Transferase</keyword>
<dbReference type="PROSITE" id="PS51186">
    <property type="entry name" value="GNAT"/>
    <property type="match status" value="1"/>
</dbReference>
<dbReference type="PATRIC" id="fig|36807.3.peg.2649"/>
<evidence type="ECO:0000259" key="1">
    <source>
        <dbReference type="PROSITE" id="PS51186"/>
    </source>
</evidence>
<evidence type="ECO:0000313" key="3">
    <source>
        <dbReference type="Proteomes" id="UP000075357"/>
    </source>
</evidence>
<keyword evidence="2" id="KW-0012">Acyltransferase</keyword>
<dbReference type="PANTHER" id="PTHR43072:SF60">
    <property type="entry name" value="L-2,4-DIAMINOBUTYRIC ACID ACETYLTRANSFERASE"/>
    <property type="match status" value="1"/>
</dbReference>
<keyword evidence="3" id="KW-1185">Reference proteome</keyword>
<dbReference type="InterPro" id="IPR016181">
    <property type="entry name" value="Acyl_CoA_acyltransferase"/>
</dbReference>
<proteinExistence type="predicted"/>
<dbReference type="PANTHER" id="PTHR43072">
    <property type="entry name" value="N-ACETYLTRANSFERASE"/>
    <property type="match status" value="1"/>
</dbReference>
<evidence type="ECO:0000313" key="2">
    <source>
        <dbReference type="EMBL" id="KXZ57818.1"/>
    </source>
</evidence>
<dbReference type="SUPFAM" id="SSF55729">
    <property type="entry name" value="Acyl-CoA N-acyltransferases (Nat)"/>
    <property type="match status" value="2"/>
</dbReference>
<comment type="caution">
    <text evidence="2">The sequence shown here is derived from an EMBL/GenBank/DDBJ whole genome shotgun (WGS) entry which is preliminary data.</text>
</comment>
<reference evidence="2 3" key="1">
    <citation type="submission" date="2016-01" db="EMBL/GenBank/DDBJ databases">
        <title>Draft genome sequences of Microbacterium laevaniformans LCDC 91-0039 and the type strain of Microbacterium hominis LCDC 84-209.</title>
        <authorList>
            <person name="Bernier A.-M."/>
            <person name="Bernard K."/>
        </authorList>
    </citation>
    <scope>NUCLEOTIDE SEQUENCE [LARGE SCALE GENOMIC DNA]</scope>
    <source>
        <strain evidence="2 3">LCDC 91-0039</strain>
    </source>
</reference>
<accession>A0A150H7I3</accession>
<gene>
    <name evidence="2" type="primary">mshD_6</name>
    <name evidence="2" type="ORF">Mlaev_02603</name>
</gene>
<dbReference type="Pfam" id="PF00583">
    <property type="entry name" value="Acetyltransf_1"/>
    <property type="match status" value="1"/>
</dbReference>
<dbReference type="Proteomes" id="UP000075357">
    <property type="component" value="Unassembled WGS sequence"/>
</dbReference>
<name>A0A150H7I3_9MICO</name>
<dbReference type="GO" id="GO:0035447">
    <property type="term" value="F:mycothiol synthase activity"/>
    <property type="evidence" value="ECO:0007669"/>
    <property type="project" value="UniProtKB-EC"/>
</dbReference>
<dbReference type="EMBL" id="LRAD01000056">
    <property type="protein sequence ID" value="KXZ57818.1"/>
    <property type="molecule type" value="Genomic_DNA"/>
</dbReference>
<dbReference type="CDD" id="cd04301">
    <property type="entry name" value="NAT_SF"/>
    <property type="match status" value="1"/>
</dbReference>